<dbReference type="InterPro" id="IPR029058">
    <property type="entry name" value="AB_hydrolase_fold"/>
</dbReference>
<feature type="domain" description="AB hydrolase-1" evidence="1">
    <location>
        <begin position="19"/>
        <end position="129"/>
    </location>
</feature>
<evidence type="ECO:0000259" key="1">
    <source>
        <dbReference type="Pfam" id="PF00561"/>
    </source>
</evidence>
<dbReference type="RefSeq" id="WP_367955730.1">
    <property type="nucleotide sequence ID" value="NZ_JBDPGJ010000004.1"/>
</dbReference>
<dbReference type="PANTHER" id="PTHR43798">
    <property type="entry name" value="MONOACYLGLYCEROL LIPASE"/>
    <property type="match status" value="1"/>
</dbReference>
<dbReference type="EMBL" id="JBDPGJ010000004">
    <property type="protein sequence ID" value="MEX0407872.1"/>
    <property type="molecule type" value="Genomic_DNA"/>
</dbReference>
<proteinExistence type="predicted"/>
<dbReference type="Gene3D" id="3.40.50.1820">
    <property type="entry name" value="alpha/beta hydrolase"/>
    <property type="match status" value="1"/>
</dbReference>
<reference evidence="2 3" key="1">
    <citation type="submission" date="2024-05" db="EMBL/GenBank/DDBJ databases">
        <authorList>
            <person name="Jiang F."/>
        </authorList>
    </citation>
    <scope>NUCLEOTIDE SEQUENCE [LARGE SCALE GENOMIC DNA]</scope>
    <source>
        <strain evidence="2 3">LZ166</strain>
    </source>
</reference>
<dbReference type="GO" id="GO:0016787">
    <property type="term" value="F:hydrolase activity"/>
    <property type="evidence" value="ECO:0007669"/>
    <property type="project" value="UniProtKB-KW"/>
</dbReference>
<dbReference type="PRINTS" id="PR00111">
    <property type="entry name" value="ABHYDROLASE"/>
</dbReference>
<dbReference type="SUPFAM" id="SSF53474">
    <property type="entry name" value="alpha/beta-Hydrolases"/>
    <property type="match status" value="1"/>
</dbReference>
<dbReference type="InterPro" id="IPR000639">
    <property type="entry name" value="Epox_hydrolase-like"/>
</dbReference>
<protein>
    <submittedName>
        <fullName evidence="2">Alpha/beta hydrolase</fullName>
    </submittedName>
</protein>
<keyword evidence="3" id="KW-1185">Reference proteome</keyword>
<comment type="caution">
    <text evidence="2">The sequence shown here is derived from an EMBL/GenBank/DDBJ whole genome shotgun (WGS) entry which is preliminary data.</text>
</comment>
<evidence type="ECO:0000313" key="3">
    <source>
        <dbReference type="Proteomes" id="UP001556692"/>
    </source>
</evidence>
<dbReference type="PRINTS" id="PR00412">
    <property type="entry name" value="EPOXHYDRLASE"/>
</dbReference>
<accession>A0ABV3SM84</accession>
<sequence>MTTAQVGPIVAEVQGQGAPVVMIHGLGGTSNMFQPQMAALSSFRVIRLDMPGSGRSPRPLEPLTIDAIAAAAVKAMAALGVERAHLVGHSMGTIVCQWIAARQPELVRSLVLLGALAEPGDATRQGLAGRARMARSGGMSDIADQIVAGALSAHTRETSPAAVAFVRESITRQDPESYAMTCEALAKAQAVDPKRIAAPALLITGDDDAVNPPGVARSLADAIRHASFSPVDRCGHWATVEAPQEIGRKLVDFLHRAGS</sequence>
<dbReference type="InterPro" id="IPR000073">
    <property type="entry name" value="AB_hydrolase_1"/>
</dbReference>
<dbReference type="Pfam" id="PF00561">
    <property type="entry name" value="Abhydrolase_1"/>
    <property type="match status" value="1"/>
</dbReference>
<keyword evidence="2" id="KW-0378">Hydrolase</keyword>
<dbReference type="Proteomes" id="UP001556692">
    <property type="component" value="Unassembled WGS sequence"/>
</dbReference>
<name>A0ABV3SM84_9HYPH</name>
<dbReference type="InterPro" id="IPR050266">
    <property type="entry name" value="AB_hydrolase_sf"/>
</dbReference>
<evidence type="ECO:0000313" key="2">
    <source>
        <dbReference type="EMBL" id="MEX0407872.1"/>
    </source>
</evidence>
<gene>
    <name evidence="2" type="ORF">ABGN05_19605</name>
</gene>
<organism evidence="2 3">
    <name type="scientific">Aquibium pacificus</name>
    <dbReference type="NCBI Taxonomy" id="3153579"/>
    <lineage>
        <taxon>Bacteria</taxon>
        <taxon>Pseudomonadati</taxon>
        <taxon>Pseudomonadota</taxon>
        <taxon>Alphaproteobacteria</taxon>
        <taxon>Hyphomicrobiales</taxon>
        <taxon>Phyllobacteriaceae</taxon>
        <taxon>Aquibium</taxon>
    </lineage>
</organism>
<dbReference type="PANTHER" id="PTHR43798:SF33">
    <property type="entry name" value="HYDROLASE, PUTATIVE (AFU_ORTHOLOGUE AFUA_2G14860)-RELATED"/>
    <property type="match status" value="1"/>
</dbReference>